<sequence length="150" mass="16959">MEIAMEMEAEVVLIVIIMVIMAAVVIMPVTMEVQAQAQVQTEVVVVVVVVVDNILHPFIKMHKISLSCPCDHLMPVLMKCLPWDHTCLHLSPDHVLLPEAVICRARYMIHNTCRLAQEVQMHISFVSNTNSYNNNSSSSYNSNKHYNSSR</sequence>
<keyword evidence="1" id="KW-0812">Transmembrane</keyword>
<accession>A0ABR3B086</accession>
<dbReference type="EMBL" id="JBCLYO010000008">
    <property type="protein sequence ID" value="KAL0086289.1"/>
    <property type="molecule type" value="Genomic_DNA"/>
</dbReference>
<dbReference type="Proteomes" id="UP001448207">
    <property type="component" value="Unassembled WGS sequence"/>
</dbReference>
<protein>
    <submittedName>
        <fullName evidence="2">Uncharacterized protein</fullName>
    </submittedName>
</protein>
<reference evidence="2 3" key="1">
    <citation type="submission" date="2024-04" db="EMBL/GenBank/DDBJ databases">
        <title>Symmetric and asymmetric DNA N6-adenine methylation regulates different biological responses in Mucorales.</title>
        <authorList>
            <consortium name="Lawrence Berkeley National Laboratory"/>
            <person name="Lax C."/>
            <person name="Mondo S.J."/>
            <person name="Osorio-Concepcion M."/>
            <person name="Muszewska A."/>
            <person name="Corrochano-Luque M."/>
            <person name="Gutierrez G."/>
            <person name="Riley R."/>
            <person name="Lipzen A."/>
            <person name="Guo J."/>
            <person name="Hundley H."/>
            <person name="Amirebrahimi M."/>
            <person name="Ng V."/>
            <person name="Lorenzo-Gutierrez D."/>
            <person name="Binder U."/>
            <person name="Yang J."/>
            <person name="Song Y."/>
            <person name="Canovas D."/>
            <person name="Navarro E."/>
            <person name="Freitag M."/>
            <person name="Gabaldon T."/>
            <person name="Grigoriev I.V."/>
            <person name="Corrochano L.M."/>
            <person name="Nicolas F.E."/>
            <person name="Garre V."/>
        </authorList>
    </citation>
    <scope>NUCLEOTIDE SEQUENCE [LARGE SCALE GENOMIC DNA]</scope>
    <source>
        <strain evidence="2 3">L51</strain>
    </source>
</reference>
<gene>
    <name evidence="2" type="ORF">J3Q64DRAFT_1739230</name>
</gene>
<proteinExistence type="predicted"/>
<name>A0ABR3B086_PHYBL</name>
<organism evidence="2 3">
    <name type="scientific">Phycomyces blakesleeanus</name>
    <dbReference type="NCBI Taxonomy" id="4837"/>
    <lineage>
        <taxon>Eukaryota</taxon>
        <taxon>Fungi</taxon>
        <taxon>Fungi incertae sedis</taxon>
        <taxon>Mucoromycota</taxon>
        <taxon>Mucoromycotina</taxon>
        <taxon>Mucoromycetes</taxon>
        <taxon>Mucorales</taxon>
        <taxon>Phycomycetaceae</taxon>
        <taxon>Phycomyces</taxon>
    </lineage>
</organism>
<keyword evidence="1" id="KW-1133">Transmembrane helix</keyword>
<evidence type="ECO:0000256" key="1">
    <source>
        <dbReference type="SAM" id="Phobius"/>
    </source>
</evidence>
<keyword evidence="1" id="KW-0472">Membrane</keyword>
<evidence type="ECO:0000313" key="2">
    <source>
        <dbReference type="EMBL" id="KAL0086289.1"/>
    </source>
</evidence>
<evidence type="ECO:0000313" key="3">
    <source>
        <dbReference type="Proteomes" id="UP001448207"/>
    </source>
</evidence>
<keyword evidence="3" id="KW-1185">Reference proteome</keyword>
<comment type="caution">
    <text evidence="2">The sequence shown here is derived from an EMBL/GenBank/DDBJ whole genome shotgun (WGS) entry which is preliminary data.</text>
</comment>
<feature type="transmembrane region" description="Helical" evidence="1">
    <location>
        <begin position="12"/>
        <end position="31"/>
    </location>
</feature>